<reference evidence="1" key="1">
    <citation type="submission" date="2022-07" db="EMBL/GenBank/DDBJ databases">
        <title>Fungi with potential for degradation of polypropylene.</title>
        <authorList>
            <person name="Gostincar C."/>
        </authorList>
    </citation>
    <scope>NUCLEOTIDE SEQUENCE</scope>
    <source>
        <strain evidence="1">EXF-13287</strain>
    </source>
</reference>
<sequence>MAQSGVRRALEPAVLRSVFVKVSPAPRRLSERRAILRTLQRYGEIEVFQPLADPGAFNAVATKALTVQHLVVNSPLQFDYVPESTTTDHASATGEVPRDIHSLHKATGESDSRQSFVLRIFPSDTEHRFQIQKSPLYGPWPENRPCGPVKSFITEALRQVVPNDMSAKGLRDWDTGGQALKSIDKRYADRASLVETIVKRKRARQKETKIALEKRSRGNLLQTFKK</sequence>
<proteinExistence type="predicted"/>
<protein>
    <submittedName>
        <fullName evidence="1">Uncharacterized protein</fullName>
    </submittedName>
</protein>
<dbReference type="AlphaFoldDB" id="A0AA38VFB8"/>
<gene>
    <name evidence="1" type="ORF">NKR19_g10298</name>
</gene>
<dbReference type="EMBL" id="JANBVN010000323">
    <property type="protein sequence ID" value="KAJ9129581.1"/>
    <property type="molecule type" value="Genomic_DNA"/>
</dbReference>
<organism evidence="1 2">
    <name type="scientific">Coniochaeta hoffmannii</name>
    <dbReference type="NCBI Taxonomy" id="91930"/>
    <lineage>
        <taxon>Eukaryota</taxon>
        <taxon>Fungi</taxon>
        <taxon>Dikarya</taxon>
        <taxon>Ascomycota</taxon>
        <taxon>Pezizomycotina</taxon>
        <taxon>Sordariomycetes</taxon>
        <taxon>Sordariomycetidae</taxon>
        <taxon>Coniochaetales</taxon>
        <taxon>Coniochaetaceae</taxon>
        <taxon>Coniochaeta</taxon>
    </lineage>
</organism>
<name>A0AA38VFB8_9PEZI</name>
<dbReference type="Proteomes" id="UP001174691">
    <property type="component" value="Unassembled WGS sequence"/>
</dbReference>
<accession>A0AA38VFB8</accession>
<evidence type="ECO:0000313" key="2">
    <source>
        <dbReference type="Proteomes" id="UP001174691"/>
    </source>
</evidence>
<comment type="caution">
    <text evidence="1">The sequence shown here is derived from an EMBL/GenBank/DDBJ whole genome shotgun (WGS) entry which is preliminary data.</text>
</comment>
<evidence type="ECO:0000313" key="1">
    <source>
        <dbReference type="EMBL" id="KAJ9129581.1"/>
    </source>
</evidence>
<keyword evidence="2" id="KW-1185">Reference proteome</keyword>